<dbReference type="OrthoDB" id="9180744at2"/>
<dbReference type="EMBL" id="JPGK01000005">
    <property type="protein sequence ID" value="KGA93682.1"/>
    <property type="molecule type" value="Genomic_DNA"/>
</dbReference>
<evidence type="ECO:0000313" key="2">
    <source>
        <dbReference type="Proteomes" id="UP000029452"/>
    </source>
</evidence>
<dbReference type="InterPro" id="IPR042230">
    <property type="entry name" value="CusF_sf"/>
</dbReference>
<dbReference type="PATRIC" id="fig|178606.4.peg.1392"/>
<name>A0A094WDF0_9BACT</name>
<sequence length="132" mass="13785">MNTLKNRFFTTTGILTGVLGMVLSGTLALADDMGGGMGDMNGMSNMSSGMGSSSSSPAVGHGKGVVKSLDTKAGTVTITHGPIKEFGWKGMTMAFSVKHRSFLSSLKKGEQVQFDVIQGNNGPVITKIEERP</sequence>
<protein>
    <recommendedName>
        <fullName evidence="3">Copper-binding protein</fullName>
    </recommendedName>
</protein>
<evidence type="ECO:0008006" key="3">
    <source>
        <dbReference type="Google" id="ProtNLM"/>
    </source>
</evidence>
<gene>
    <name evidence="1" type="ORF">LptCag_1392</name>
</gene>
<organism evidence="1 2">
    <name type="scientific">Leptospirillum ferriphilum</name>
    <dbReference type="NCBI Taxonomy" id="178606"/>
    <lineage>
        <taxon>Bacteria</taxon>
        <taxon>Pseudomonadati</taxon>
        <taxon>Nitrospirota</taxon>
        <taxon>Nitrospiria</taxon>
        <taxon>Nitrospirales</taxon>
        <taxon>Nitrospiraceae</taxon>
        <taxon>Leptospirillum</taxon>
    </lineage>
</organism>
<reference evidence="1 2" key="1">
    <citation type="submission" date="2014-06" db="EMBL/GenBank/DDBJ databases">
        <title>Draft genome sequence of iron oxidizing acidophile Leptospirillum ferriphilum DSM14647.</title>
        <authorList>
            <person name="Cardenas J.P."/>
            <person name="Lazcano M."/>
            <person name="Ossandon F.J."/>
            <person name="Corbett M."/>
            <person name="Holmes D.S."/>
            <person name="Watkin E."/>
        </authorList>
    </citation>
    <scope>NUCLEOTIDE SEQUENCE [LARGE SCALE GENOMIC DNA]</scope>
    <source>
        <strain evidence="1 2">DSM 14647</strain>
    </source>
</reference>
<comment type="caution">
    <text evidence="1">The sequence shown here is derived from an EMBL/GenBank/DDBJ whole genome shotgun (WGS) entry which is preliminary data.</text>
</comment>
<proteinExistence type="predicted"/>
<evidence type="ECO:0000313" key="1">
    <source>
        <dbReference type="EMBL" id="KGA93682.1"/>
    </source>
</evidence>
<dbReference type="Gene3D" id="2.40.50.320">
    <property type="entry name" value="Copper binding periplasmic protein CusF"/>
    <property type="match status" value="1"/>
</dbReference>
<accession>A0A094WDF0</accession>
<dbReference type="AlphaFoldDB" id="A0A094WDF0"/>
<dbReference type="Proteomes" id="UP000029452">
    <property type="component" value="Unassembled WGS sequence"/>
</dbReference>
<dbReference type="InterPro" id="IPR021647">
    <property type="entry name" value="CusF_Ec"/>
</dbReference>
<dbReference type="Pfam" id="PF11604">
    <property type="entry name" value="CusF_Ec"/>
    <property type="match status" value="1"/>
</dbReference>
<dbReference type="RefSeq" id="WP_036082272.1">
    <property type="nucleotide sequence ID" value="NZ_JPGK01000005.1"/>
</dbReference>